<protein>
    <submittedName>
        <fullName evidence="1">Uncharacterized protein</fullName>
    </submittedName>
</protein>
<dbReference type="Proteomes" id="UP000052023">
    <property type="component" value="Unassembled WGS sequence"/>
</dbReference>
<proteinExistence type="predicted"/>
<evidence type="ECO:0000313" key="1">
    <source>
        <dbReference type="EMBL" id="KRR17677.1"/>
    </source>
</evidence>
<keyword evidence="2" id="KW-1185">Reference proteome</keyword>
<organism evidence="1 2">
    <name type="scientific">Bradyrhizobium retamae</name>
    <dbReference type="NCBI Taxonomy" id="1300035"/>
    <lineage>
        <taxon>Bacteria</taxon>
        <taxon>Pseudomonadati</taxon>
        <taxon>Pseudomonadota</taxon>
        <taxon>Alphaproteobacteria</taxon>
        <taxon>Hyphomicrobiales</taxon>
        <taxon>Nitrobacteraceae</taxon>
        <taxon>Bradyrhizobium</taxon>
    </lineage>
</organism>
<reference evidence="1 2" key="1">
    <citation type="submission" date="2014-03" db="EMBL/GenBank/DDBJ databases">
        <title>Bradyrhizobium valentinum sp. nov., isolated from effective nodules of Lupinus mariae-josephae, a lupine endemic of basic-lime soils in Eastern Spain.</title>
        <authorList>
            <person name="Duran D."/>
            <person name="Rey L."/>
            <person name="Navarro A."/>
            <person name="Busquets A."/>
            <person name="Imperial J."/>
            <person name="Ruiz-Argueso T."/>
        </authorList>
    </citation>
    <scope>NUCLEOTIDE SEQUENCE [LARGE SCALE GENOMIC DNA]</scope>
    <source>
        <strain evidence="1 2">Ro19</strain>
    </source>
</reference>
<dbReference type="EMBL" id="LLYA01000207">
    <property type="protein sequence ID" value="KRR17677.1"/>
    <property type="molecule type" value="Genomic_DNA"/>
</dbReference>
<accession>A0A0R3MJJ2</accession>
<dbReference type="AlphaFoldDB" id="A0A0R3MJJ2"/>
<name>A0A0R3MJJ2_9BRAD</name>
<comment type="caution">
    <text evidence="1">The sequence shown here is derived from an EMBL/GenBank/DDBJ whole genome shotgun (WGS) entry which is preliminary data.</text>
</comment>
<sequence>MQLEGKKSAAALLIANHLMHPSARSDRVVQFQPEIAALVTAERVFVQGGDPGEPVFIRSRC</sequence>
<evidence type="ECO:0000313" key="2">
    <source>
        <dbReference type="Proteomes" id="UP000052023"/>
    </source>
</evidence>
<gene>
    <name evidence="1" type="ORF">CQ13_35975</name>
</gene>